<dbReference type="AlphaFoldDB" id="A0A2T7C933"/>
<keyword evidence="2" id="KW-1185">Reference proteome</keyword>
<organism evidence="1 2">
    <name type="scientific">Panicum hallii var. hallii</name>
    <dbReference type="NCBI Taxonomy" id="1504633"/>
    <lineage>
        <taxon>Eukaryota</taxon>
        <taxon>Viridiplantae</taxon>
        <taxon>Streptophyta</taxon>
        <taxon>Embryophyta</taxon>
        <taxon>Tracheophyta</taxon>
        <taxon>Spermatophyta</taxon>
        <taxon>Magnoliopsida</taxon>
        <taxon>Liliopsida</taxon>
        <taxon>Poales</taxon>
        <taxon>Poaceae</taxon>
        <taxon>PACMAD clade</taxon>
        <taxon>Panicoideae</taxon>
        <taxon>Panicodae</taxon>
        <taxon>Paniceae</taxon>
        <taxon>Panicinae</taxon>
        <taxon>Panicum</taxon>
        <taxon>Panicum sect. Panicum</taxon>
    </lineage>
</organism>
<evidence type="ECO:0000313" key="1">
    <source>
        <dbReference type="EMBL" id="PUZ39847.1"/>
    </source>
</evidence>
<protein>
    <submittedName>
        <fullName evidence="1">Uncharacterized protein</fullName>
    </submittedName>
</protein>
<dbReference type="EMBL" id="CM009757">
    <property type="protein sequence ID" value="PUZ39847.1"/>
    <property type="molecule type" value="Genomic_DNA"/>
</dbReference>
<dbReference type="Gramene" id="PUZ39847">
    <property type="protein sequence ID" value="PUZ39847"/>
    <property type="gene ID" value="GQ55_9G375700"/>
</dbReference>
<name>A0A2T7C933_9POAL</name>
<evidence type="ECO:0000313" key="2">
    <source>
        <dbReference type="Proteomes" id="UP000244336"/>
    </source>
</evidence>
<dbReference type="Proteomes" id="UP000244336">
    <property type="component" value="Chromosome 9"/>
</dbReference>
<gene>
    <name evidence="1" type="ORF">GQ55_9G375700</name>
</gene>
<proteinExistence type="predicted"/>
<accession>A0A2T7C933</accession>
<reference evidence="1 2" key="1">
    <citation type="submission" date="2018-04" db="EMBL/GenBank/DDBJ databases">
        <title>WGS assembly of Panicum hallii var. hallii HAL2.</title>
        <authorList>
            <person name="Lovell J."/>
            <person name="Jenkins J."/>
            <person name="Lowry D."/>
            <person name="Mamidi S."/>
            <person name="Sreedasyam A."/>
            <person name="Weng X."/>
            <person name="Barry K."/>
            <person name="Bonette J."/>
            <person name="Campitelli B."/>
            <person name="Daum C."/>
            <person name="Gordon S."/>
            <person name="Gould B."/>
            <person name="Lipzen A."/>
            <person name="MacQueen A."/>
            <person name="Palacio-Mejia J."/>
            <person name="Plott C."/>
            <person name="Shakirov E."/>
            <person name="Shu S."/>
            <person name="Yoshinaga Y."/>
            <person name="Zane M."/>
            <person name="Rokhsar D."/>
            <person name="Grimwood J."/>
            <person name="Schmutz J."/>
            <person name="Juenger T."/>
        </authorList>
    </citation>
    <scope>NUCLEOTIDE SEQUENCE [LARGE SCALE GENOMIC DNA]</scope>
    <source>
        <strain evidence="2">cv. HAL2</strain>
    </source>
</reference>
<sequence length="140" mass="16027">MIPIVASGKESPNEMTYERSVMEACLAELEMHGYLISNLSWFKIIALQHNEHDIVSLYRRLAQGNQNDMDMFGNTFTVMSLQIILCQALEKLGYHWYESGTPRTRKGLYQTFIEVPSTPSLAAEPMFTIYGKAFPRRSVL</sequence>